<dbReference type="AlphaFoldDB" id="A0A6C0IYL7"/>
<dbReference type="GO" id="GO:0016787">
    <property type="term" value="F:hydrolase activity"/>
    <property type="evidence" value="ECO:0007669"/>
    <property type="project" value="UniProtKB-KW"/>
</dbReference>
<organism evidence="2">
    <name type="scientific">viral metagenome</name>
    <dbReference type="NCBI Taxonomy" id="1070528"/>
    <lineage>
        <taxon>unclassified sequences</taxon>
        <taxon>metagenomes</taxon>
        <taxon>organismal metagenomes</taxon>
    </lineage>
</organism>
<feature type="region of interest" description="Disordered" evidence="1">
    <location>
        <begin position="1"/>
        <end position="25"/>
    </location>
</feature>
<evidence type="ECO:0000313" key="2">
    <source>
        <dbReference type="EMBL" id="QHT96593.1"/>
    </source>
</evidence>
<dbReference type="Gene3D" id="3.90.79.10">
    <property type="entry name" value="Nucleoside Triphosphate Pyrophosphohydrolase"/>
    <property type="match status" value="1"/>
</dbReference>
<dbReference type="EMBL" id="MN740260">
    <property type="protein sequence ID" value="QHT96593.1"/>
    <property type="molecule type" value="Genomic_DNA"/>
</dbReference>
<proteinExistence type="predicted"/>
<dbReference type="PROSITE" id="PS00893">
    <property type="entry name" value="NUDIX_BOX"/>
    <property type="match status" value="1"/>
</dbReference>
<dbReference type="InterPro" id="IPR015797">
    <property type="entry name" value="NUDIX_hydrolase-like_dom_sf"/>
</dbReference>
<accession>A0A6C0IYL7</accession>
<dbReference type="InterPro" id="IPR020084">
    <property type="entry name" value="NUDIX_hydrolase_CS"/>
</dbReference>
<sequence>MPIHTNKSNYYRHINDHAPSSSPHHYVPKPKGSCMLLFNDPNNATKISNNDLTEKITFHALINTSIFGSIVQRTKVTACESLVKYIIPKGSSLTDEELRRNVTWSTCLNVQHKKFMSDYTRDTSGNKDRWVLCIGYGSAGTYDIQLGLTGTCDEGESVEDCIRRESFEECNVRCPKHSVYKLNDWNIKNKMWTLEAFLID</sequence>
<evidence type="ECO:0000256" key="1">
    <source>
        <dbReference type="SAM" id="MobiDB-lite"/>
    </source>
</evidence>
<dbReference type="SUPFAM" id="SSF55811">
    <property type="entry name" value="Nudix"/>
    <property type="match status" value="1"/>
</dbReference>
<dbReference type="CDD" id="cd02883">
    <property type="entry name" value="NUDIX_Hydrolase"/>
    <property type="match status" value="1"/>
</dbReference>
<protein>
    <submittedName>
        <fullName evidence="2">Uncharacterized protein</fullName>
    </submittedName>
</protein>
<reference evidence="2" key="1">
    <citation type="journal article" date="2020" name="Nature">
        <title>Giant virus diversity and host interactions through global metagenomics.</title>
        <authorList>
            <person name="Schulz F."/>
            <person name="Roux S."/>
            <person name="Paez-Espino D."/>
            <person name="Jungbluth S."/>
            <person name="Walsh D.A."/>
            <person name="Denef V.J."/>
            <person name="McMahon K.D."/>
            <person name="Konstantinidis K.T."/>
            <person name="Eloe-Fadrosh E.A."/>
            <person name="Kyrpides N.C."/>
            <person name="Woyke T."/>
        </authorList>
    </citation>
    <scope>NUCLEOTIDE SEQUENCE</scope>
    <source>
        <strain evidence="2">GVMAG-M-3300024302-11</strain>
    </source>
</reference>
<name>A0A6C0IYL7_9ZZZZ</name>